<protein>
    <submittedName>
        <fullName evidence="2">TM7SF3 isoform 14</fullName>
    </submittedName>
</protein>
<dbReference type="EMBL" id="NDHI03003395">
    <property type="protein sequence ID" value="PNJ67188.1"/>
    <property type="molecule type" value="Genomic_DNA"/>
</dbReference>
<evidence type="ECO:0000256" key="1">
    <source>
        <dbReference type="SAM" id="SignalP"/>
    </source>
</evidence>
<feature type="signal peptide" evidence="1">
    <location>
        <begin position="1"/>
        <end position="21"/>
    </location>
</feature>
<proteinExistence type="predicted"/>
<accession>A0A2J8WBQ0</accession>
<feature type="chain" id="PRO_5014431098" evidence="1">
    <location>
        <begin position="22"/>
        <end position="49"/>
    </location>
</feature>
<organism evidence="2">
    <name type="scientific">Pongo abelii</name>
    <name type="common">Sumatran orangutan</name>
    <name type="synonym">Pongo pygmaeus abelii</name>
    <dbReference type="NCBI Taxonomy" id="9601"/>
    <lineage>
        <taxon>Eukaryota</taxon>
        <taxon>Metazoa</taxon>
        <taxon>Chordata</taxon>
        <taxon>Craniata</taxon>
        <taxon>Vertebrata</taxon>
        <taxon>Euteleostomi</taxon>
        <taxon>Mammalia</taxon>
        <taxon>Eutheria</taxon>
        <taxon>Euarchontoglires</taxon>
        <taxon>Primates</taxon>
        <taxon>Haplorrhini</taxon>
        <taxon>Catarrhini</taxon>
        <taxon>Hominidae</taxon>
        <taxon>Pongo</taxon>
    </lineage>
</organism>
<comment type="caution">
    <text evidence="2">The sequence shown here is derived from an EMBL/GenBank/DDBJ whole genome shotgun (WGS) entry which is preliminary data.</text>
</comment>
<gene>
    <name evidence="2" type="ORF">CR201_G0011411</name>
</gene>
<name>A0A2J8WBQ0_PONAB</name>
<reference evidence="2" key="1">
    <citation type="submission" date="2017-12" db="EMBL/GenBank/DDBJ databases">
        <title>High-resolution comparative analysis of great ape genomes.</title>
        <authorList>
            <person name="Pollen A."/>
            <person name="Hastie A."/>
            <person name="Hormozdiari F."/>
            <person name="Dougherty M."/>
            <person name="Liu R."/>
            <person name="Chaisson M."/>
            <person name="Hoppe E."/>
            <person name="Hill C."/>
            <person name="Pang A."/>
            <person name="Hillier L."/>
            <person name="Baker C."/>
            <person name="Armstrong J."/>
            <person name="Shendure J."/>
            <person name="Paten B."/>
            <person name="Wilson R."/>
            <person name="Chao H."/>
            <person name="Schneider V."/>
            <person name="Ventura M."/>
            <person name="Kronenberg Z."/>
            <person name="Murali S."/>
            <person name="Gordon D."/>
            <person name="Cantsilieris S."/>
            <person name="Munson K."/>
            <person name="Nelson B."/>
            <person name="Raja A."/>
            <person name="Underwood J."/>
            <person name="Diekhans M."/>
            <person name="Fiddes I."/>
            <person name="Haussler D."/>
            <person name="Eichler E."/>
        </authorList>
    </citation>
    <scope>NUCLEOTIDE SEQUENCE [LARGE SCALE GENOMIC DNA]</scope>
    <source>
        <strain evidence="2">Susie</strain>
    </source>
</reference>
<keyword evidence="1" id="KW-0732">Signal</keyword>
<sequence>MGFLQLLVVAVLASEHRVAGAAEVFGNSSEDSPFQCLGNRHCQWTGFHP</sequence>
<evidence type="ECO:0000313" key="2">
    <source>
        <dbReference type="EMBL" id="PNJ67188.1"/>
    </source>
</evidence>
<dbReference type="AlphaFoldDB" id="A0A2J8WBQ0"/>